<dbReference type="EMBL" id="JAGPYQ010000004">
    <property type="protein sequence ID" value="MBQ0855666.1"/>
    <property type="molecule type" value="Genomic_DNA"/>
</dbReference>
<keyword evidence="2" id="KW-1185">Reference proteome</keyword>
<geneLocation type="plasmid" evidence="1">
    <name>p1</name>
</geneLocation>
<dbReference type="AlphaFoldDB" id="A0A940Y9D7"/>
<name>A0A940Y9D7_9ACTN</name>
<evidence type="ECO:0000313" key="2">
    <source>
        <dbReference type="Proteomes" id="UP000677413"/>
    </source>
</evidence>
<dbReference type="Proteomes" id="UP000677413">
    <property type="component" value="Unassembled WGS sequence"/>
</dbReference>
<comment type="caution">
    <text evidence="1">The sequence shown here is derived from an EMBL/GenBank/DDBJ whole genome shotgun (WGS) entry which is preliminary data.</text>
</comment>
<dbReference type="RefSeq" id="WP_210894601.1">
    <property type="nucleotide sequence ID" value="NZ_JAGPYQ010000004.1"/>
</dbReference>
<gene>
    <name evidence="1" type="ORF">J8N05_46770</name>
</gene>
<protein>
    <submittedName>
        <fullName evidence="1">Uncharacterized protein</fullName>
    </submittedName>
</protein>
<proteinExistence type="predicted"/>
<organism evidence="1 2">
    <name type="scientific">Streptomyces liliiviolaceus</name>
    <dbReference type="NCBI Taxonomy" id="2823109"/>
    <lineage>
        <taxon>Bacteria</taxon>
        <taxon>Bacillati</taxon>
        <taxon>Actinomycetota</taxon>
        <taxon>Actinomycetes</taxon>
        <taxon>Kitasatosporales</taxon>
        <taxon>Streptomycetaceae</taxon>
        <taxon>Streptomyces</taxon>
    </lineage>
</organism>
<dbReference type="CDD" id="cd18705">
    <property type="entry name" value="PIN_VapC-like"/>
    <property type="match status" value="1"/>
</dbReference>
<reference evidence="1 2" key="1">
    <citation type="submission" date="2021-04" db="EMBL/GenBank/DDBJ databases">
        <authorList>
            <person name="Tang X."/>
            <person name="Zhou X."/>
            <person name="Chen X."/>
            <person name="Cernava T."/>
            <person name="Zhang C."/>
        </authorList>
    </citation>
    <scope>NUCLEOTIDE SEQUENCE [LARGE SCALE GENOMIC DNA]</scope>
    <source>
        <strain evidence="1 2">BH-SS-21</strain>
        <plasmid evidence="1">p1</plasmid>
    </source>
</reference>
<keyword evidence="1" id="KW-0614">Plasmid</keyword>
<accession>A0A940Y9D7</accession>
<evidence type="ECO:0000313" key="1">
    <source>
        <dbReference type="EMBL" id="MBQ0855666.1"/>
    </source>
</evidence>
<sequence>MSEFALVARRTLYQRGPLRRALLDTSVLTSDVIAATTRREPSSFVAGARAGTVRCLIPVHVAEEVPRVLGDRHREGGGRFDLGRALDLWESQYLPVLYVVDATGLPQTPEARVLAGRDPSDVPMLLLAGVIAPVVIIGTDPDLLDSGLAVGAWRDLRSALGDVGVTEGRMADLERQADVLINITGNVVQGVMRRSGPKQLAVAAAVIAPVAGALYLRQRKRPRVGPQRQPWLPTLVEYASARLAVHVERHTRGEDRWRPAERGTPGDTLLHLVARTLVGSREPLTRTAIVERLGEAVPGVGHMVRMAAVLEVLTAHAMFVDVTGRGHWRVGRLGGR</sequence>